<dbReference type="Gene3D" id="3.90.1150.10">
    <property type="entry name" value="Aspartate Aminotransferase, domain 1"/>
    <property type="match status" value="1"/>
</dbReference>
<dbReference type="Gene3D" id="3.40.640.10">
    <property type="entry name" value="Type I PLP-dependent aspartate aminotransferase-like (Major domain)"/>
    <property type="match status" value="1"/>
</dbReference>
<gene>
    <name evidence="3" type="primary">rifK</name>
    <name evidence="3" type="ORF">GCM10007415_01650</name>
</gene>
<evidence type="ECO:0000313" key="3">
    <source>
        <dbReference type="EMBL" id="GGG73920.1"/>
    </source>
</evidence>
<keyword evidence="4" id="KW-1185">Reference proteome</keyword>
<comment type="caution">
    <text evidence="3">The sequence shown here is derived from an EMBL/GenBank/DDBJ whole genome shotgun (WGS) entry which is preliminary data.</text>
</comment>
<dbReference type="InterPro" id="IPR000653">
    <property type="entry name" value="DegT/StrS_aminotransferase"/>
</dbReference>
<dbReference type="GO" id="GO:0030170">
    <property type="term" value="F:pyridoxal phosphate binding"/>
    <property type="evidence" value="ECO:0007669"/>
    <property type="project" value="TreeGrafter"/>
</dbReference>
<dbReference type="Proteomes" id="UP000660862">
    <property type="component" value="Unassembled WGS sequence"/>
</dbReference>
<dbReference type="InterPro" id="IPR015424">
    <property type="entry name" value="PyrdxlP-dep_Trfase"/>
</dbReference>
<keyword evidence="2" id="KW-0663">Pyridoxal phosphate</keyword>
<comment type="similarity">
    <text evidence="1 2">Belongs to the DegT/DnrJ/EryC1 family.</text>
</comment>
<dbReference type="InterPro" id="IPR015421">
    <property type="entry name" value="PyrdxlP-dep_Trfase_major"/>
</dbReference>
<organism evidence="3 4">
    <name type="scientific">Parapedobacter pyrenivorans</name>
    <dbReference type="NCBI Taxonomy" id="1305674"/>
    <lineage>
        <taxon>Bacteria</taxon>
        <taxon>Pseudomonadati</taxon>
        <taxon>Bacteroidota</taxon>
        <taxon>Sphingobacteriia</taxon>
        <taxon>Sphingobacteriales</taxon>
        <taxon>Sphingobacteriaceae</taxon>
        <taxon>Parapedobacter</taxon>
    </lineage>
</organism>
<accession>A0A917M1T5</accession>
<name>A0A917M1T5_9SPHI</name>
<sequence length="453" mass="50100">MIMDSKLKRRDFLHRVGMVGSGIALSGIPKFSLGSWHDGKPAVLGGQKAYTGSVISWPIYDNREGQALQSVLNSSQWGRLTGSVTAQFEREYAELLGVGHALGVSSGTSALTAIMGALDVGPGDEVIIPVYTFIATYNVVVLNHALPIFVDTDLESSQIDATKVDAAITGNTRAMMPVHLGGTPVDLDKFAEISQRTGIPIVEDACQAHMAEFRGKKVGNHGLAGAFSFQSSKNLNCGEGGAVVTNDANFFRACTSFHHQVQEGIDKSYRDRVGTRSTNLRITEFQSSLLLAQMTRLEDQVRRRQENALYLDSMLKDIPGIVPAKLYEGTTRSAYHIYMFRYLKEHFDGLSRDQFIKALAAEGLACSPGYGPMNKSEYVQALATNKHYLKIYGKRRMKQWLERNECPQNDILTGEQAAWFMQNMLLGTRRDMEQIAEAVKRIQQYASEIKKAI</sequence>
<dbReference type="CDD" id="cd00616">
    <property type="entry name" value="AHBA_syn"/>
    <property type="match status" value="1"/>
</dbReference>
<evidence type="ECO:0000313" key="4">
    <source>
        <dbReference type="Proteomes" id="UP000660862"/>
    </source>
</evidence>
<dbReference type="SUPFAM" id="SSF53383">
    <property type="entry name" value="PLP-dependent transferases"/>
    <property type="match status" value="1"/>
</dbReference>
<dbReference type="GO" id="GO:0000271">
    <property type="term" value="P:polysaccharide biosynthetic process"/>
    <property type="evidence" value="ECO:0007669"/>
    <property type="project" value="TreeGrafter"/>
</dbReference>
<dbReference type="PANTHER" id="PTHR30244">
    <property type="entry name" value="TRANSAMINASE"/>
    <property type="match status" value="1"/>
</dbReference>
<dbReference type="InterPro" id="IPR015422">
    <property type="entry name" value="PyrdxlP-dep_Trfase_small"/>
</dbReference>
<dbReference type="Pfam" id="PF01041">
    <property type="entry name" value="DegT_DnrJ_EryC1"/>
    <property type="match status" value="1"/>
</dbReference>
<protein>
    <submittedName>
        <fullName evidence="3">3-amino-5-hydroxybenzoate synthase</fullName>
    </submittedName>
</protein>
<dbReference type="PANTHER" id="PTHR30244:SF34">
    <property type="entry name" value="DTDP-4-AMINO-4,6-DIDEOXYGALACTOSE TRANSAMINASE"/>
    <property type="match status" value="1"/>
</dbReference>
<reference evidence="3" key="1">
    <citation type="journal article" date="2014" name="Int. J. Syst. Evol. Microbiol.">
        <title>Complete genome sequence of Corynebacterium casei LMG S-19264T (=DSM 44701T), isolated from a smear-ripened cheese.</title>
        <authorList>
            <consortium name="US DOE Joint Genome Institute (JGI-PGF)"/>
            <person name="Walter F."/>
            <person name="Albersmeier A."/>
            <person name="Kalinowski J."/>
            <person name="Ruckert C."/>
        </authorList>
    </citation>
    <scope>NUCLEOTIDE SEQUENCE</scope>
    <source>
        <strain evidence="3">CGMCC 1.12195</strain>
    </source>
</reference>
<dbReference type="EMBL" id="BMER01000001">
    <property type="protein sequence ID" value="GGG73920.1"/>
    <property type="molecule type" value="Genomic_DNA"/>
</dbReference>
<evidence type="ECO:0000256" key="1">
    <source>
        <dbReference type="ARBA" id="ARBA00037999"/>
    </source>
</evidence>
<evidence type="ECO:0000256" key="2">
    <source>
        <dbReference type="RuleBase" id="RU004508"/>
    </source>
</evidence>
<proteinExistence type="inferred from homology"/>
<dbReference type="AlphaFoldDB" id="A0A917M1T5"/>
<reference evidence="3" key="2">
    <citation type="submission" date="2020-09" db="EMBL/GenBank/DDBJ databases">
        <authorList>
            <person name="Sun Q."/>
            <person name="Zhou Y."/>
        </authorList>
    </citation>
    <scope>NUCLEOTIDE SEQUENCE</scope>
    <source>
        <strain evidence="3">CGMCC 1.12195</strain>
    </source>
</reference>
<dbReference type="GO" id="GO:0008483">
    <property type="term" value="F:transaminase activity"/>
    <property type="evidence" value="ECO:0007669"/>
    <property type="project" value="TreeGrafter"/>
</dbReference>